<dbReference type="PANTHER" id="PTHR39515:SF2">
    <property type="entry name" value="HTH-TYPE TRANSCRIPTIONAL REGULATOR RV0880"/>
    <property type="match status" value="1"/>
</dbReference>
<evidence type="ECO:0000259" key="4">
    <source>
        <dbReference type="PROSITE" id="PS50995"/>
    </source>
</evidence>
<evidence type="ECO:0000313" key="5">
    <source>
        <dbReference type="EMBL" id="SDL74365.1"/>
    </source>
</evidence>
<gene>
    <name evidence="5" type="ORF">SAMN05421869_13032</name>
</gene>
<dbReference type="GO" id="GO:0003700">
    <property type="term" value="F:DNA-binding transcription factor activity"/>
    <property type="evidence" value="ECO:0007669"/>
    <property type="project" value="InterPro"/>
</dbReference>
<keyword evidence="3" id="KW-0804">Transcription</keyword>
<dbReference type="SUPFAM" id="SSF46785">
    <property type="entry name" value="Winged helix' DNA-binding domain"/>
    <property type="match status" value="1"/>
</dbReference>
<dbReference type="Gene3D" id="1.10.10.10">
    <property type="entry name" value="Winged helix-like DNA-binding domain superfamily/Winged helix DNA-binding domain"/>
    <property type="match status" value="1"/>
</dbReference>
<dbReference type="AlphaFoldDB" id="A0A1G9ML32"/>
<dbReference type="InterPro" id="IPR036388">
    <property type="entry name" value="WH-like_DNA-bd_sf"/>
</dbReference>
<keyword evidence="2 5" id="KW-0238">DNA-binding</keyword>
<reference evidence="5 6" key="1">
    <citation type="submission" date="2016-10" db="EMBL/GenBank/DDBJ databases">
        <authorList>
            <person name="de Groot N.N."/>
        </authorList>
    </citation>
    <scope>NUCLEOTIDE SEQUENCE [LARGE SCALE GENOMIC DNA]</scope>
    <source>
        <strain evidence="5 6">CGMCC 4.6533</strain>
    </source>
</reference>
<organism evidence="5 6">
    <name type="scientific">Nonomuraea jiangxiensis</name>
    <dbReference type="NCBI Taxonomy" id="633440"/>
    <lineage>
        <taxon>Bacteria</taxon>
        <taxon>Bacillati</taxon>
        <taxon>Actinomycetota</taxon>
        <taxon>Actinomycetes</taxon>
        <taxon>Streptosporangiales</taxon>
        <taxon>Streptosporangiaceae</taxon>
        <taxon>Nonomuraea</taxon>
    </lineage>
</organism>
<dbReference type="SMART" id="SM00347">
    <property type="entry name" value="HTH_MARR"/>
    <property type="match status" value="1"/>
</dbReference>
<keyword evidence="1" id="KW-0805">Transcription regulation</keyword>
<dbReference type="InterPro" id="IPR000835">
    <property type="entry name" value="HTH_MarR-typ"/>
</dbReference>
<protein>
    <submittedName>
        <fullName evidence="5">DNA-binding transcriptional regulator, MarR family</fullName>
    </submittedName>
</protein>
<dbReference type="STRING" id="633440.SAMN05421869_13032"/>
<dbReference type="GO" id="GO:0003677">
    <property type="term" value="F:DNA binding"/>
    <property type="evidence" value="ECO:0007669"/>
    <property type="project" value="UniProtKB-KW"/>
</dbReference>
<dbReference type="Proteomes" id="UP000199202">
    <property type="component" value="Unassembled WGS sequence"/>
</dbReference>
<dbReference type="InterPro" id="IPR052526">
    <property type="entry name" value="HTH-type_Bedaq_tolerance"/>
</dbReference>
<sequence length="144" mass="15610">MAKEIPSSEEVAEIRRVVVRLSRRLRAERGADALSANKIAVLGHLRRNGPMTAGALAAADRQRPQSLTRVFAELEDEGLITRSADESDRRQIMVDITSAGREALVADMADRDAWLSSAMAALTETERGVLRLAAALMERLAASA</sequence>
<feature type="domain" description="HTH marR-type" evidence="4">
    <location>
        <begin position="7"/>
        <end position="142"/>
    </location>
</feature>
<keyword evidence="6" id="KW-1185">Reference proteome</keyword>
<evidence type="ECO:0000256" key="1">
    <source>
        <dbReference type="ARBA" id="ARBA00023015"/>
    </source>
</evidence>
<dbReference type="Gene3D" id="1.10.287.100">
    <property type="match status" value="1"/>
</dbReference>
<dbReference type="EMBL" id="FNDJ01000030">
    <property type="protein sequence ID" value="SDL74365.1"/>
    <property type="molecule type" value="Genomic_DNA"/>
</dbReference>
<dbReference type="RefSeq" id="WP_090945493.1">
    <property type="nucleotide sequence ID" value="NZ_FNDJ01000030.1"/>
</dbReference>
<dbReference type="Pfam" id="PF01047">
    <property type="entry name" value="MarR"/>
    <property type="match status" value="1"/>
</dbReference>
<proteinExistence type="predicted"/>
<dbReference type="PROSITE" id="PS01117">
    <property type="entry name" value="HTH_MARR_1"/>
    <property type="match status" value="1"/>
</dbReference>
<dbReference type="PANTHER" id="PTHR39515">
    <property type="entry name" value="CONSERVED PROTEIN"/>
    <property type="match status" value="1"/>
</dbReference>
<evidence type="ECO:0000313" key="6">
    <source>
        <dbReference type="Proteomes" id="UP000199202"/>
    </source>
</evidence>
<evidence type="ECO:0000256" key="2">
    <source>
        <dbReference type="ARBA" id="ARBA00023125"/>
    </source>
</evidence>
<dbReference type="PROSITE" id="PS50995">
    <property type="entry name" value="HTH_MARR_2"/>
    <property type="match status" value="1"/>
</dbReference>
<evidence type="ECO:0000256" key="3">
    <source>
        <dbReference type="ARBA" id="ARBA00023163"/>
    </source>
</evidence>
<dbReference type="InterPro" id="IPR023187">
    <property type="entry name" value="Tscrpt_reg_MarR-type_CS"/>
</dbReference>
<name>A0A1G9ML32_9ACTN</name>
<dbReference type="InterPro" id="IPR036390">
    <property type="entry name" value="WH_DNA-bd_sf"/>
</dbReference>
<dbReference type="OrthoDB" id="3628964at2"/>
<accession>A0A1G9ML32</accession>